<evidence type="ECO:0000256" key="3">
    <source>
        <dbReference type="ARBA" id="ARBA00012664"/>
    </source>
</evidence>
<feature type="binding site" evidence="9">
    <location>
        <begin position="53"/>
        <end position="55"/>
    </location>
    <ligand>
        <name>5-amino-6-(D-ribitylamino)uracil</name>
        <dbReference type="ChEBI" id="CHEBI:15934"/>
    </ligand>
</feature>
<gene>
    <name evidence="9" type="primary">ribH</name>
    <name evidence="10" type="ORF">J3U88_15055</name>
</gene>
<dbReference type="GO" id="GO:0005829">
    <property type="term" value="C:cytosol"/>
    <property type="evidence" value="ECO:0007669"/>
    <property type="project" value="TreeGrafter"/>
</dbReference>
<evidence type="ECO:0000256" key="7">
    <source>
        <dbReference type="ARBA" id="ARBA00058151"/>
    </source>
</evidence>
<feature type="binding site" evidence="9">
    <location>
        <position position="110"/>
    </location>
    <ligand>
        <name>5-amino-6-(D-ribitylamino)uracil</name>
        <dbReference type="ChEBI" id="CHEBI:15934"/>
    </ligand>
</feature>
<name>A0A8J7Q3C7_9BACT</name>
<comment type="function">
    <text evidence="7 9">Catalyzes the formation of 6,7-dimethyl-8-ribityllumazine by condensation of 5-amino-6-(D-ribitylamino)uracil with 3,4-dihydroxy-2-butanone 4-phosphate. This is the penultimate step in the biosynthesis of riboflavin.</text>
</comment>
<comment type="pathway">
    <text evidence="1 9">Cofactor biosynthesis; riboflavin biosynthesis; riboflavin from 2-hydroxy-3-oxobutyl phosphate and 5-amino-6-(D-ribitylamino)uracil: step 1/2.</text>
</comment>
<dbReference type="InterPro" id="IPR002180">
    <property type="entry name" value="LS/RS"/>
</dbReference>
<dbReference type="InterPro" id="IPR034964">
    <property type="entry name" value="LS"/>
</dbReference>
<dbReference type="Pfam" id="PF00885">
    <property type="entry name" value="DMRL_synthase"/>
    <property type="match status" value="1"/>
</dbReference>
<dbReference type="HAMAP" id="MF_00178">
    <property type="entry name" value="Lumazine_synth"/>
    <property type="match status" value="1"/>
</dbReference>
<dbReference type="GO" id="GO:0009231">
    <property type="term" value="P:riboflavin biosynthetic process"/>
    <property type="evidence" value="ECO:0007669"/>
    <property type="project" value="UniProtKB-UniRule"/>
</dbReference>
<evidence type="ECO:0000313" key="11">
    <source>
        <dbReference type="Proteomes" id="UP000664417"/>
    </source>
</evidence>
<accession>A0A8J7Q3C7</accession>
<dbReference type="PANTHER" id="PTHR21058">
    <property type="entry name" value="6,7-DIMETHYL-8-RIBITYLLUMAZINE SYNTHASE DMRL SYNTHASE LUMAZINE SYNTHASE"/>
    <property type="match status" value="1"/>
</dbReference>
<feature type="binding site" evidence="9">
    <location>
        <begin position="77"/>
        <end position="79"/>
    </location>
    <ligand>
        <name>5-amino-6-(D-ribitylamino)uracil</name>
        <dbReference type="ChEBI" id="CHEBI:15934"/>
    </ligand>
</feature>
<dbReference type="AlphaFoldDB" id="A0A8J7Q3C7"/>
<evidence type="ECO:0000256" key="1">
    <source>
        <dbReference type="ARBA" id="ARBA00004917"/>
    </source>
</evidence>
<evidence type="ECO:0000256" key="2">
    <source>
        <dbReference type="ARBA" id="ARBA00007424"/>
    </source>
</evidence>
<dbReference type="GO" id="GO:0009349">
    <property type="term" value="C:riboflavin synthase complex"/>
    <property type="evidence" value="ECO:0007669"/>
    <property type="project" value="UniProtKB-UniRule"/>
</dbReference>
<comment type="similarity">
    <text evidence="2 9">Belongs to the DMRL synthase family.</text>
</comment>
<sequence length="151" mass="15779">MQGHMVGTGLKVAVVSTRWNDFMGGKLTEGAQDTLIRHGVAEKDIDHVIVPGCFEIPLVAKRLAESGKYQAVVCLGVLIRGSTIHFDLIAAEAAKGLTSASLSSGVPVTFGIITTETIEQAIERCGCKAGNKGAEAASAAIEMANLMKELP</sequence>
<evidence type="ECO:0000256" key="6">
    <source>
        <dbReference type="ARBA" id="ARBA00048785"/>
    </source>
</evidence>
<dbReference type="CDD" id="cd09209">
    <property type="entry name" value="Lumazine_synthase-I"/>
    <property type="match status" value="1"/>
</dbReference>
<dbReference type="FunFam" id="3.40.50.960:FF:000001">
    <property type="entry name" value="6,7-dimethyl-8-ribityllumazine synthase"/>
    <property type="match status" value="1"/>
</dbReference>
<dbReference type="GO" id="GO:0000906">
    <property type="term" value="F:6,7-dimethyl-8-ribityllumazine synthase activity"/>
    <property type="evidence" value="ECO:0007669"/>
    <property type="project" value="UniProtKB-UniRule"/>
</dbReference>
<keyword evidence="4 9" id="KW-0686">Riboflavin biosynthesis</keyword>
<proteinExistence type="inferred from homology"/>
<evidence type="ECO:0000256" key="9">
    <source>
        <dbReference type="HAMAP-Rule" id="MF_00178"/>
    </source>
</evidence>
<feature type="binding site" evidence="9">
    <location>
        <begin position="82"/>
        <end position="83"/>
    </location>
    <ligand>
        <name>(2S)-2-hydroxy-3-oxobutyl phosphate</name>
        <dbReference type="ChEBI" id="CHEBI:58830"/>
    </ligand>
</feature>
<dbReference type="Proteomes" id="UP000664417">
    <property type="component" value="Unassembled WGS sequence"/>
</dbReference>
<comment type="caution">
    <text evidence="10">The sequence shown here is derived from an EMBL/GenBank/DDBJ whole genome shotgun (WGS) entry which is preliminary data.</text>
</comment>
<evidence type="ECO:0000256" key="5">
    <source>
        <dbReference type="ARBA" id="ARBA00022679"/>
    </source>
</evidence>
<evidence type="ECO:0000256" key="4">
    <source>
        <dbReference type="ARBA" id="ARBA00022619"/>
    </source>
</evidence>
<evidence type="ECO:0000313" key="10">
    <source>
        <dbReference type="EMBL" id="MBO1319792.1"/>
    </source>
</evidence>
<evidence type="ECO:0000256" key="8">
    <source>
        <dbReference type="ARBA" id="ARBA00072606"/>
    </source>
</evidence>
<dbReference type="InterPro" id="IPR036467">
    <property type="entry name" value="LS/RS_sf"/>
</dbReference>
<feature type="active site" description="Proton donor" evidence="9">
    <location>
        <position position="85"/>
    </location>
</feature>
<keyword evidence="11" id="KW-1185">Reference proteome</keyword>
<comment type="catalytic activity">
    <reaction evidence="6 9">
        <text>(2S)-2-hydroxy-3-oxobutyl phosphate + 5-amino-6-(D-ribitylamino)uracil = 6,7-dimethyl-8-(1-D-ribityl)lumazine + phosphate + 2 H2O + H(+)</text>
        <dbReference type="Rhea" id="RHEA:26152"/>
        <dbReference type="ChEBI" id="CHEBI:15377"/>
        <dbReference type="ChEBI" id="CHEBI:15378"/>
        <dbReference type="ChEBI" id="CHEBI:15934"/>
        <dbReference type="ChEBI" id="CHEBI:43474"/>
        <dbReference type="ChEBI" id="CHEBI:58201"/>
        <dbReference type="ChEBI" id="CHEBI:58830"/>
        <dbReference type="EC" id="2.5.1.78"/>
    </reaction>
</comment>
<feature type="binding site" evidence="9">
    <location>
        <position position="19"/>
    </location>
    <ligand>
        <name>5-amino-6-(D-ribitylamino)uracil</name>
        <dbReference type="ChEBI" id="CHEBI:15934"/>
    </ligand>
</feature>
<reference evidence="10" key="1">
    <citation type="submission" date="2021-03" db="EMBL/GenBank/DDBJ databases">
        <authorList>
            <person name="Wang G."/>
        </authorList>
    </citation>
    <scope>NUCLEOTIDE SEQUENCE</scope>
    <source>
        <strain evidence="10">KCTC 12899</strain>
    </source>
</reference>
<feature type="binding site" evidence="9">
    <location>
        <position position="124"/>
    </location>
    <ligand>
        <name>(2S)-2-hydroxy-3-oxobutyl phosphate</name>
        <dbReference type="ChEBI" id="CHEBI:58830"/>
    </ligand>
</feature>
<dbReference type="SUPFAM" id="SSF52121">
    <property type="entry name" value="Lumazine synthase"/>
    <property type="match status" value="1"/>
</dbReference>
<dbReference type="NCBIfam" id="TIGR00114">
    <property type="entry name" value="lumazine-synth"/>
    <property type="match status" value="1"/>
</dbReference>
<dbReference type="PANTHER" id="PTHR21058:SF0">
    <property type="entry name" value="6,7-DIMETHYL-8-RIBITYLLUMAZINE SYNTHASE"/>
    <property type="match status" value="1"/>
</dbReference>
<dbReference type="UniPathway" id="UPA00275">
    <property type="reaction ID" value="UER00404"/>
</dbReference>
<dbReference type="EC" id="2.5.1.78" evidence="3 9"/>
<organism evidence="10 11">
    <name type="scientific">Acanthopleuribacter pedis</name>
    <dbReference type="NCBI Taxonomy" id="442870"/>
    <lineage>
        <taxon>Bacteria</taxon>
        <taxon>Pseudomonadati</taxon>
        <taxon>Acidobacteriota</taxon>
        <taxon>Holophagae</taxon>
        <taxon>Acanthopleuribacterales</taxon>
        <taxon>Acanthopleuribacteraceae</taxon>
        <taxon>Acanthopleuribacter</taxon>
    </lineage>
</organism>
<protein>
    <recommendedName>
        <fullName evidence="8 9">6,7-dimethyl-8-ribityllumazine synthase</fullName>
        <shortName evidence="9">DMRL synthase</shortName>
        <shortName evidence="9">LS</shortName>
        <shortName evidence="9">Lumazine synthase</shortName>
        <ecNumber evidence="3 9">2.5.1.78</ecNumber>
    </recommendedName>
</protein>
<dbReference type="Gene3D" id="3.40.50.960">
    <property type="entry name" value="Lumazine/riboflavin synthase"/>
    <property type="match status" value="1"/>
</dbReference>
<keyword evidence="5 9" id="KW-0808">Transferase</keyword>
<dbReference type="EMBL" id="JAFREP010000014">
    <property type="protein sequence ID" value="MBO1319792.1"/>
    <property type="molecule type" value="Genomic_DNA"/>
</dbReference>